<dbReference type="InterPro" id="IPR019160">
    <property type="entry name" value="Sec3_CC"/>
</dbReference>
<feature type="coiled-coil region" evidence="1">
    <location>
        <begin position="30"/>
        <end position="57"/>
    </location>
</feature>
<keyword evidence="1" id="KW-0175">Coiled coil</keyword>
<name>A0A915CXT6_9BILA</name>
<dbReference type="Pfam" id="PF09763">
    <property type="entry name" value="Sec3_CC"/>
    <property type="match status" value="1"/>
</dbReference>
<evidence type="ECO:0000259" key="2">
    <source>
        <dbReference type="Pfam" id="PF09763"/>
    </source>
</evidence>
<feature type="domain" description="Exocyst complex component Sec3 coiled-coil" evidence="2">
    <location>
        <begin position="26"/>
        <end position="110"/>
    </location>
</feature>
<evidence type="ECO:0000313" key="4">
    <source>
        <dbReference type="WBParaSite" id="jg13399"/>
    </source>
</evidence>
<evidence type="ECO:0000313" key="3">
    <source>
        <dbReference type="Proteomes" id="UP000887574"/>
    </source>
</evidence>
<dbReference type="AlphaFoldDB" id="A0A915CXT6"/>
<accession>A0A915CXT6</accession>
<evidence type="ECO:0000256" key="1">
    <source>
        <dbReference type="SAM" id="Coils"/>
    </source>
</evidence>
<protein>
    <recommendedName>
        <fullName evidence="2">Exocyst complex component Sec3 coiled-coil domain-containing protein</fullName>
    </recommendedName>
</protein>
<dbReference type="GO" id="GO:0000145">
    <property type="term" value="C:exocyst"/>
    <property type="evidence" value="ECO:0007669"/>
    <property type="project" value="InterPro"/>
</dbReference>
<keyword evidence="3" id="KW-1185">Reference proteome</keyword>
<proteinExistence type="predicted"/>
<reference evidence="4" key="1">
    <citation type="submission" date="2022-11" db="UniProtKB">
        <authorList>
            <consortium name="WormBaseParasite"/>
        </authorList>
    </citation>
    <scope>IDENTIFICATION</scope>
</reference>
<dbReference type="WBParaSite" id="jg13399">
    <property type="protein sequence ID" value="jg13399"/>
    <property type="gene ID" value="jg13399"/>
</dbReference>
<dbReference type="Proteomes" id="UP000887574">
    <property type="component" value="Unplaced"/>
</dbReference>
<organism evidence="3 4">
    <name type="scientific">Ditylenchus dipsaci</name>
    <dbReference type="NCBI Taxonomy" id="166011"/>
    <lineage>
        <taxon>Eukaryota</taxon>
        <taxon>Metazoa</taxon>
        <taxon>Ecdysozoa</taxon>
        <taxon>Nematoda</taxon>
        <taxon>Chromadorea</taxon>
        <taxon>Rhabditida</taxon>
        <taxon>Tylenchina</taxon>
        <taxon>Tylenchomorpha</taxon>
        <taxon>Sphaerularioidea</taxon>
        <taxon>Anguinidae</taxon>
        <taxon>Anguininae</taxon>
        <taxon>Ditylenchus</taxon>
    </lineage>
</organism>
<sequence length="112" mass="13132">MEFCLLQQCIIKLVAIYDIRFARMYSERSEQHLLDMIDEALEEATQLEKQMDEYDSILSIVSKNVEELESKNKLACLELHNKISLEKHLRIHLDKIEAGRHTLKDIKDTTAD</sequence>
<dbReference type="GO" id="GO:0006887">
    <property type="term" value="P:exocytosis"/>
    <property type="evidence" value="ECO:0007669"/>
    <property type="project" value="InterPro"/>
</dbReference>